<protein>
    <submittedName>
        <fullName evidence="1">Uncharacterized protein</fullName>
    </submittedName>
</protein>
<keyword evidence="2" id="KW-1185">Reference proteome</keyword>
<sequence>MHRIVIELPNLKKMKTKEEITQKDNECGAYQQHFGCHSGIRLRIGLWCAVGWDIQGLPMACEESTVAKQPDHLKTDFPQGNGLTQNGKEELLGINNDLQAIVHGNQTQACFLLPFRPTGMTSTQWKEFFVESDVQEVECFIKVTVEIAAQTRKDVHPEADS</sequence>
<dbReference type="Proteomes" id="UP000281553">
    <property type="component" value="Unassembled WGS sequence"/>
</dbReference>
<evidence type="ECO:0000313" key="1">
    <source>
        <dbReference type="EMBL" id="VDN10947.1"/>
    </source>
</evidence>
<dbReference type="AlphaFoldDB" id="A0A3P7LGE9"/>
<gene>
    <name evidence="1" type="ORF">DILT_LOCUS6778</name>
</gene>
<evidence type="ECO:0000313" key="2">
    <source>
        <dbReference type="Proteomes" id="UP000281553"/>
    </source>
</evidence>
<proteinExistence type="predicted"/>
<organism evidence="1 2">
    <name type="scientific">Dibothriocephalus latus</name>
    <name type="common">Fish tapeworm</name>
    <name type="synonym">Diphyllobothrium latum</name>
    <dbReference type="NCBI Taxonomy" id="60516"/>
    <lineage>
        <taxon>Eukaryota</taxon>
        <taxon>Metazoa</taxon>
        <taxon>Spiralia</taxon>
        <taxon>Lophotrochozoa</taxon>
        <taxon>Platyhelminthes</taxon>
        <taxon>Cestoda</taxon>
        <taxon>Eucestoda</taxon>
        <taxon>Diphyllobothriidea</taxon>
        <taxon>Diphyllobothriidae</taxon>
        <taxon>Dibothriocephalus</taxon>
    </lineage>
</organism>
<reference evidence="1 2" key="1">
    <citation type="submission" date="2018-11" db="EMBL/GenBank/DDBJ databases">
        <authorList>
            <consortium name="Pathogen Informatics"/>
        </authorList>
    </citation>
    <scope>NUCLEOTIDE SEQUENCE [LARGE SCALE GENOMIC DNA]</scope>
</reference>
<dbReference type="EMBL" id="UYRU01050329">
    <property type="protein sequence ID" value="VDN10947.1"/>
    <property type="molecule type" value="Genomic_DNA"/>
</dbReference>
<name>A0A3P7LGE9_DIBLA</name>
<accession>A0A3P7LGE9</accession>